<evidence type="ECO:0000256" key="2">
    <source>
        <dbReference type="ARBA" id="ARBA00022448"/>
    </source>
</evidence>
<feature type="transmembrane region" description="Helical" evidence="6">
    <location>
        <begin position="330"/>
        <end position="350"/>
    </location>
</feature>
<evidence type="ECO:0000313" key="8">
    <source>
        <dbReference type="Proteomes" id="UP001217089"/>
    </source>
</evidence>
<evidence type="ECO:0008006" key="9">
    <source>
        <dbReference type="Google" id="ProtNLM"/>
    </source>
</evidence>
<feature type="transmembrane region" description="Helical" evidence="6">
    <location>
        <begin position="132"/>
        <end position="154"/>
    </location>
</feature>
<organism evidence="7 8">
    <name type="scientific">Tegillarca granosa</name>
    <name type="common">Malaysian cockle</name>
    <name type="synonym">Anadara granosa</name>
    <dbReference type="NCBI Taxonomy" id="220873"/>
    <lineage>
        <taxon>Eukaryota</taxon>
        <taxon>Metazoa</taxon>
        <taxon>Spiralia</taxon>
        <taxon>Lophotrochozoa</taxon>
        <taxon>Mollusca</taxon>
        <taxon>Bivalvia</taxon>
        <taxon>Autobranchia</taxon>
        <taxon>Pteriomorphia</taxon>
        <taxon>Arcoida</taxon>
        <taxon>Arcoidea</taxon>
        <taxon>Arcidae</taxon>
        <taxon>Tegillarca</taxon>
    </lineage>
</organism>
<accession>A0ABQ9FIR7</accession>
<keyword evidence="3 6" id="KW-0812">Transmembrane</keyword>
<evidence type="ECO:0000256" key="5">
    <source>
        <dbReference type="ARBA" id="ARBA00023136"/>
    </source>
</evidence>
<name>A0ABQ9FIR7_TEGGR</name>
<evidence type="ECO:0000256" key="3">
    <source>
        <dbReference type="ARBA" id="ARBA00022692"/>
    </source>
</evidence>
<evidence type="ECO:0000256" key="4">
    <source>
        <dbReference type="ARBA" id="ARBA00022989"/>
    </source>
</evidence>
<proteinExistence type="predicted"/>
<evidence type="ECO:0000256" key="6">
    <source>
        <dbReference type="SAM" id="Phobius"/>
    </source>
</evidence>
<dbReference type="Gene3D" id="1.20.1250.20">
    <property type="entry name" value="MFS general substrate transporter like domains"/>
    <property type="match status" value="2"/>
</dbReference>
<dbReference type="InterPro" id="IPR050930">
    <property type="entry name" value="MFS_Vesicular_Transporter"/>
</dbReference>
<dbReference type="PANTHER" id="PTHR23506:SF23">
    <property type="entry name" value="GH10249P"/>
    <property type="match status" value="1"/>
</dbReference>
<dbReference type="Proteomes" id="UP001217089">
    <property type="component" value="Unassembled WGS sequence"/>
</dbReference>
<dbReference type="InterPro" id="IPR011701">
    <property type="entry name" value="MFS"/>
</dbReference>
<keyword evidence="5 6" id="KW-0472">Membrane</keyword>
<dbReference type="Pfam" id="PF07690">
    <property type="entry name" value="MFS_1"/>
    <property type="match status" value="1"/>
</dbReference>
<dbReference type="EMBL" id="JARBDR010000246">
    <property type="protein sequence ID" value="KAJ8317179.1"/>
    <property type="molecule type" value="Genomic_DNA"/>
</dbReference>
<keyword evidence="4 6" id="KW-1133">Transmembrane helix</keyword>
<keyword evidence="2" id="KW-0813">Transport</keyword>
<gene>
    <name evidence="7" type="ORF">KUTeg_005083</name>
</gene>
<protein>
    <recommendedName>
        <fullName evidence="9">Synaptic vesicular amine transporter</fullName>
    </recommendedName>
</protein>
<sequence>MSTIKKINTSYKRNITNITIQVPYTKIQCYNITSVSDNLTAVLDKGDLSLAARKFYSFYNPTTSYPPLLPYCENVTYMVETNLTTGYITVTEETQRHAELANENIRVGLLFASKAIVQLIANPFLGPITNRIGYTIPMFTGFAVMFVSTIIFAFGENYTILLIARSVQGIGSACSSVAGMGMLADRYQDDRERGNAMGIALGGLAMGMCALQPSVKPESQDGSPLIELLKDPYILVAAGSITFANMGIAMMEPSLPIWMYETMNAPEWQQGKWLSAMIGMVVIGLCLLAIPFSKNIFHLIAPNFGLGFAIGMVDSAMMPHMGYLVDLRHVSVYGSVYAIADVSFCVGFAVGPALSGTIVKGIGMLWIIAIINIIYAPLLAFIRNPPGKEEKMSLILNDKCPVKYVTYNQTSKSNPVSDDEDPYADDW</sequence>
<feature type="transmembrane region" description="Helical" evidence="6">
    <location>
        <begin position="233"/>
        <end position="252"/>
    </location>
</feature>
<comment type="caution">
    <text evidence="7">The sequence shown here is derived from an EMBL/GenBank/DDBJ whole genome shotgun (WGS) entry which is preliminary data.</text>
</comment>
<evidence type="ECO:0000313" key="7">
    <source>
        <dbReference type="EMBL" id="KAJ8317179.1"/>
    </source>
</evidence>
<dbReference type="SUPFAM" id="SSF103473">
    <property type="entry name" value="MFS general substrate transporter"/>
    <property type="match status" value="1"/>
</dbReference>
<feature type="transmembrane region" description="Helical" evidence="6">
    <location>
        <begin position="273"/>
        <end position="290"/>
    </location>
</feature>
<evidence type="ECO:0000256" key="1">
    <source>
        <dbReference type="ARBA" id="ARBA00004141"/>
    </source>
</evidence>
<feature type="transmembrane region" description="Helical" evidence="6">
    <location>
        <begin position="296"/>
        <end position="318"/>
    </location>
</feature>
<feature type="transmembrane region" description="Helical" evidence="6">
    <location>
        <begin position="362"/>
        <end position="382"/>
    </location>
</feature>
<keyword evidence="8" id="KW-1185">Reference proteome</keyword>
<comment type="subcellular location">
    <subcellularLocation>
        <location evidence="1">Membrane</location>
        <topology evidence="1">Multi-pass membrane protein</topology>
    </subcellularLocation>
</comment>
<dbReference type="InterPro" id="IPR036259">
    <property type="entry name" value="MFS_trans_sf"/>
</dbReference>
<dbReference type="PANTHER" id="PTHR23506">
    <property type="entry name" value="GH10249P"/>
    <property type="match status" value="1"/>
</dbReference>
<reference evidence="7 8" key="1">
    <citation type="submission" date="2022-12" db="EMBL/GenBank/DDBJ databases">
        <title>Chromosome-level genome of Tegillarca granosa.</title>
        <authorList>
            <person name="Kim J."/>
        </authorList>
    </citation>
    <scope>NUCLEOTIDE SEQUENCE [LARGE SCALE GENOMIC DNA]</scope>
    <source>
        <strain evidence="7">Teg-2019</strain>
        <tissue evidence="7">Adductor muscle</tissue>
    </source>
</reference>